<proteinExistence type="predicted"/>
<sequence>MGFDQYKVDVLHFINPHLIWALVHKGRDVDEFHFEQIGIYGILPQNVTFGGLDCVLKVERCEEWMPAASVAMKKCFLQAAEVWFSPTYVDTKTTVFDANSHIYGDIIVIKKNGEKVNLLQEIVNSDFAYKDEHQFQQELTRNNLKTQLNHVTMHEVMKTIEEAYATRDIPKETWLSAIMKHQPAPQKHIQPSASRHEASDHDNVATLLKNKLNVLKVCQDVDKVSLGRACTRTSLTSGRSSIASLALKKKLEWLESQSLANQPKASETGVPVMHADDKTNADMNKKTDGEDEQDNIRMSPENRVPAGGRNYNIAKGKKPRKPVNNSNQTLVAYGPAGLQANKFAIKPWTPKVEKEEPVVEERKPEPKPEQEFEVKKSQDVYASTDSEVNLKISNLELLKRIKFLSSKHNNTVTNKLEVKNNVTNKMEAKNENLNSLKGRIKYLEEKMSKINDSVSSTSDKDSSKCDIDSDEESITELEEKLGLRRIKKNVNVEPQTDDFDKGVKRYNVNPFRNLDGSISVFVDKLVSPILMVHTKKNNRIEPVSNMRDIPFGHDIHVVLRNMGVKKPMRPQTVSWPTILRGHSFFLVGPYNSGNTMGYLPAVCRLVYDFKNSPNMFGLSCIIVCATSHSVASVENQCKMFLHNAKIFACYAGMSDLHITTSLLNGCDLLICTPSMLVRLIQEDFSLDLRSLSTFVVDDCEHISSTYPKELKFCLLKVRDVVKNRAHKEWKVQYVVISRIWCDFMSSLARKAPDSVICISAFEECVLYSKAATSVEFVAQENKLTTVINFLEGIDKSKKTVIVCRSDDEVKLLEKTLVKLNYVVFPCDSTMNVQELYNLDKTWKDYQEPVLGPILVCCDGNLTHLNVTDASYLIHYSLPDLFSMFCKRFAALIDNYPSIYKGEETDIKIKILLDSNNIQQLPKILHFIKRCTQDVPPFLDEISSRVLNEKFLKKAQNLVPICRRLLTLGKCPDFWNCVERHAIFKEFDSPKPWMPREGVISFKILHYHSAVNYSARLLSCINKNKVSKYQQTYSLLSIKMGMYYSKEVNRRLHGAPKVGDVCSVTLKQNLFVRCQVAKVLEYEKNRATLLLIKLIDEERYETAHDTSLYYLPDELKNIETHVVNVILANLMPQDKDVTFSKLAENQLKHITDENEDLEMRGKIIMVVGNTIFVDTLEACQNLTSLDEIVVKSDFRRELLDGHAISNPDHISNLRKVCDFNYEDDIPKEKEEPVKVASPKQLPKGRWAHLESGEFSPVFFIQADNPCKFFVRPVKFDKCLNSLIKDIQKHVSENPKPIENITVGDIVLAEFPDDATIERARIDSDVKNDKVKCFFVDQGEWRDVIIKKLYPITAKFITQMPFQAIECRLVGVKPFGNNWTDFSTNFFADACFDSLDKHKQLFTKYFTKEKAECTEGHKYGVVLIDTYSAKDVIINKILVQRGLAKKNDEIKLLKNLGFERKSEDSSDSDIDEEPDQPVSKIDRSLLVNNTNKQIQYIPNNMSNNLLRSVPLVDSDSSMDDFEFITDDAGQLGAVPISQVVSIKELPDDTVWTDKVLASPVSSYVAPSSVTSSSSSSVRPADLSSSTDSLVRPSDVALSSDNFVRPTGEVSPTNSFVLPSGLASPADSLVRASDVALSSDNFVRPTGEVSPTNNCVHPSGLASPTDSLVRASDVALSSDNFVRPTGVVSPTNSFVIPSGLASPTDSLVRASDVALSSDNFVRPTGEVSPTNNLVHLSAVVSSTKRPTDVLSKPRLLWRQNKQSVTIDIKLIVDDYDLIIKDRYIKFSAESNDTNYGFDFELYGVVDLNKCSHSNKGQYIQVKLWKVMARNWLTLTRHNEMKRWILYDVESMCVSSDEESEVYDYRKNIITYHADSDTDDDLLDDTVDYK</sequence>
<protein>
    <submittedName>
        <fullName evidence="1">Uncharacterized protein</fullName>
    </submittedName>
</protein>
<accession>A0ACC2Q667</accession>
<dbReference type="Proteomes" id="UP001231649">
    <property type="component" value="Chromosome 29"/>
</dbReference>
<organism evidence="1 2">
    <name type="scientific">Mythimna loreyi</name>
    <dbReference type="NCBI Taxonomy" id="667449"/>
    <lineage>
        <taxon>Eukaryota</taxon>
        <taxon>Metazoa</taxon>
        <taxon>Ecdysozoa</taxon>
        <taxon>Arthropoda</taxon>
        <taxon>Hexapoda</taxon>
        <taxon>Insecta</taxon>
        <taxon>Pterygota</taxon>
        <taxon>Neoptera</taxon>
        <taxon>Endopterygota</taxon>
        <taxon>Lepidoptera</taxon>
        <taxon>Glossata</taxon>
        <taxon>Ditrysia</taxon>
        <taxon>Noctuoidea</taxon>
        <taxon>Noctuidae</taxon>
        <taxon>Noctuinae</taxon>
        <taxon>Hadenini</taxon>
        <taxon>Mythimna</taxon>
    </lineage>
</organism>
<dbReference type="EMBL" id="CM056805">
    <property type="protein sequence ID" value="KAJ8707050.1"/>
    <property type="molecule type" value="Genomic_DNA"/>
</dbReference>
<keyword evidence="2" id="KW-1185">Reference proteome</keyword>
<name>A0ACC2Q667_9NEOP</name>
<gene>
    <name evidence="1" type="ORF">PYW08_011184</name>
</gene>
<evidence type="ECO:0000313" key="2">
    <source>
        <dbReference type="Proteomes" id="UP001231649"/>
    </source>
</evidence>
<comment type="caution">
    <text evidence="1">The sequence shown here is derived from an EMBL/GenBank/DDBJ whole genome shotgun (WGS) entry which is preliminary data.</text>
</comment>
<reference evidence="1" key="1">
    <citation type="submission" date="2023-03" db="EMBL/GenBank/DDBJ databases">
        <title>Chromosome-level genomes of two armyworms, Mythimna separata and Mythimna loreyi, provide insights into the biosynthesis and reception of sex pheromones.</title>
        <authorList>
            <person name="Zhao H."/>
        </authorList>
    </citation>
    <scope>NUCLEOTIDE SEQUENCE</scope>
    <source>
        <strain evidence="1">BeijingLab</strain>
    </source>
</reference>
<evidence type="ECO:0000313" key="1">
    <source>
        <dbReference type="EMBL" id="KAJ8707050.1"/>
    </source>
</evidence>